<dbReference type="EMBL" id="QRQO01000018">
    <property type="protein sequence ID" value="RHN13336.1"/>
    <property type="molecule type" value="Genomic_DNA"/>
</dbReference>
<evidence type="ECO:0000313" key="7">
    <source>
        <dbReference type="Proteomes" id="UP000283700"/>
    </source>
</evidence>
<evidence type="ECO:0000259" key="4">
    <source>
        <dbReference type="PROSITE" id="PS50043"/>
    </source>
</evidence>
<dbReference type="AlphaFoldDB" id="A0A415U5G6"/>
<dbReference type="InterPro" id="IPR010982">
    <property type="entry name" value="Lambda_DNA-bd_dom_sf"/>
</dbReference>
<protein>
    <submittedName>
        <fullName evidence="6">Helix-turn-helix domain-containing protein</fullName>
    </submittedName>
</protein>
<keyword evidence="3" id="KW-0804">Transcription</keyword>
<comment type="caution">
    <text evidence="6">The sequence shown here is derived from an EMBL/GenBank/DDBJ whole genome shotgun (WGS) entry which is preliminary data.</text>
</comment>
<name>A0A415U5G6_9FIRM</name>
<dbReference type="SUPFAM" id="SSF47413">
    <property type="entry name" value="lambda repressor-like DNA-binding domains"/>
    <property type="match status" value="1"/>
</dbReference>
<dbReference type="InterPro" id="IPR036388">
    <property type="entry name" value="WH-like_DNA-bd_sf"/>
</dbReference>
<accession>A0A415U5G6</accession>
<dbReference type="PROSITE" id="PS50043">
    <property type="entry name" value="HTH_LUXR_2"/>
    <property type="match status" value="1"/>
</dbReference>
<dbReference type="SUPFAM" id="SSF46894">
    <property type="entry name" value="C-terminal effector domain of the bipartite response regulators"/>
    <property type="match status" value="1"/>
</dbReference>
<keyword evidence="2" id="KW-0238">DNA-binding</keyword>
<dbReference type="SMART" id="SM00530">
    <property type="entry name" value="HTH_XRE"/>
    <property type="match status" value="1"/>
</dbReference>
<dbReference type="PROSITE" id="PS50943">
    <property type="entry name" value="HTH_CROC1"/>
    <property type="match status" value="1"/>
</dbReference>
<evidence type="ECO:0000313" key="6">
    <source>
        <dbReference type="EMBL" id="RHN13336.1"/>
    </source>
</evidence>
<feature type="domain" description="HTH cro/C1-type" evidence="5">
    <location>
        <begin position="16"/>
        <end position="71"/>
    </location>
</feature>
<dbReference type="GO" id="GO:0003677">
    <property type="term" value="F:DNA binding"/>
    <property type="evidence" value="ECO:0007669"/>
    <property type="project" value="UniProtKB-KW"/>
</dbReference>
<dbReference type="PRINTS" id="PR00038">
    <property type="entry name" value="HTHLUXR"/>
</dbReference>
<evidence type="ECO:0000256" key="3">
    <source>
        <dbReference type="ARBA" id="ARBA00023163"/>
    </source>
</evidence>
<evidence type="ECO:0000256" key="1">
    <source>
        <dbReference type="ARBA" id="ARBA00023015"/>
    </source>
</evidence>
<evidence type="ECO:0000259" key="5">
    <source>
        <dbReference type="PROSITE" id="PS50943"/>
    </source>
</evidence>
<dbReference type="InterPro" id="IPR016032">
    <property type="entry name" value="Sig_transdc_resp-reg_C-effctor"/>
</dbReference>
<dbReference type="CDD" id="cd00093">
    <property type="entry name" value="HTH_XRE"/>
    <property type="match status" value="1"/>
</dbReference>
<dbReference type="Pfam" id="PF00196">
    <property type="entry name" value="GerE"/>
    <property type="match status" value="1"/>
</dbReference>
<dbReference type="Proteomes" id="UP000283700">
    <property type="component" value="Unassembled WGS sequence"/>
</dbReference>
<dbReference type="GO" id="GO:0006355">
    <property type="term" value="P:regulation of DNA-templated transcription"/>
    <property type="evidence" value="ECO:0007669"/>
    <property type="project" value="InterPro"/>
</dbReference>
<dbReference type="PANTHER" id="PTHR44688:SF16">
    <property type="entry name" value="DNA-BINDING TRANSCRIPTIONAL ACTIVATOR DEVR_DOSR"/>
    <property type="match status" value="1"/>
</dbReference>
<dbReference type="InterPro" id="IPR000792">
    <property type="entry name" value="Tscrpt_reg_LuxR_C"/>
</dbReference>
<dbReference type="Pfam" id="PF01381">
    <property type="entry name" value="HTH_3"/>
    <property type="match status" value="1"/>
</dbReference>
<organism evidence="6 7">
    <name type="scientific">Anaerobutyricum hallii</name>
    <dbReference type="NCBI Taxonomy" id="39488"/>
    <lineage>
        <taxon>Bacteria</taxon>
        <taxon>Bacillati</taxon>
        <taxon>Bacillota</taxon>
        <taxon>Clostridia</taxon>
        <taxon>Lachnospirales</taxon>
        <taxon>Lachnospiraceae</taxon>
        <taxon>Anaerobutyricum</taxon>
    </lineage>
</organism>
<dbReference type="SMART" id="SM00421">
    <property type="entry name" value="HTH_LUXR"/>
    <property type="match status" value="1"/>
</dbReference>
<reference evidence="6 7" key="1">
    <citation type="submission" date="2018-08" db="EMBL/GenBank/DDBJ databases">
        <title>A genome reference for cultivated species of the human gut microbiota.</title>
        <authorList>
            <person name="Zou Y."/>
            <person name="Xue W."/>
            <person name="Luo G."/>
        </authorList>
    </citation>
    <scope>NUCLEOTIDE SEQUENCE [LARGE SCALE GENOMIC DNA]</scope>
    <source>
        <strain evidence="6 7">AF31-17AC</strain>
    </source>
</reference>
<feature type="domain" description="HTH luxR-type" evidence="4">
    <location>
        <begin position="349"/>
        <end position="412"/>
    </location>
</feature>
<dbReference type="PANTHER" id="PTHR44688">
    <property type="entry name" value="DNA-BINDING TRANSCRIPTIONAL ACTIVATOR DEVR_DOSR"/>
    <property type="match status" value="1"/>
</dbReference>
<keyword evidence="1" id="KW-0805">Transcription regulation</keyword>
<evidence type="ECO:0000256" key="2">
    <source>
        <dbReference type="ARBA" id="ARBA00023125"/>
    </source>
</evidence>
<dbReference type="InterPro" id="IPR001387">
    <property type="entry name" value="Cro/C1-type_HTH"/>
</dbReference>
<dbReference type="Gene3D" id="1.10.10.10">
    <property type="entry name" value="Winged helix-like DNA-binding domain superfamily/Winged helix DNA-binding domain"/>
    <property type="match status" value="1"/>
</dbReference>
<dbReference type="Gene3D" id="1.10.260.40">
    <property type="entry name" value="lambda repressor-like DNA-binding domains"/>
    <property type="match status" value="1"/>
</dbReference>
<dbReference type="PROSITE" id="PS00622">
    <property type="entry name" value="HTH_LUXR_1"/>
    <property type="match status" value="1"/>
</dbReference>
<dbReference type="CDD" id="cd06170">
    <property type="entry name" value="LuxR_C_like"/>
    <property type="match status" value="1"/>
</dbReference>
<gene>
    <name evidence="6" type="ORF">DWZ29_07705</name>
</gene>
<sequence>MLENQTNTSYTPGKRIQHLCKIHNLTQKELASRLNVAPSQISRILNGEIKNISSNILIALSKEFHISVDYILGLEPHITEYHSIPMWLMSTSFQPGECLQTIETLDNDDIKKMAYCEYYYFTGQHGKAVNISELYLNHPDSMLKLSACLIHTFANLSLNRINAAKGGLESLKENLNQIFEKKADNQTIAMSVFVAVAAQTLLHLPLGKIPSLKNYLTELPVGMRLWGCYVLAHESYLKQEYEKSLGIIETCLTLTTKTYPIAMIYLNLMGAMDAMNLRKEDMAKKYFMDAWLMAKPDSLIEGIGEHHGLLQGLIETCIRNDYPEDYQKIIRITYQFSYGWRRIHNPATDENIADNLTTMEFTIAMLANRGWTNTEIASHLNITVRTVKQHLSSIFNKLNICNRRQLQIYMLK</sequence>
<proteinExistence type="predicted"/>